<name>A0A0F9R9K9_9ZZZZ</name>
<dbReference type="AlphaFoldDB" id="A0A0F9R9K9"/>
<gene>
    <name evidence="1" type="ORF">LCGC14_0676860</name>
</gene>
<proteinExistence type="predicted"/>
<evidence type="ECO:0000313" key="1">
    <source>
        <dbReference type="EMBL" id="KKN46067.1"/>
    </source>
</evidence>
<reference evidence="1" key="1">
    <citation type="journal article" date="2015" name="Nature">
        <title>Complex archaea that bridge the gap between prokaryotes and eukaryotes.</title>
        <authorList>
            <person name="Spang A."/>
            <person name="Saw J.H."/>
            <person name="Jorgensen S.L."/>
            <person name="Zaremba-Niedzwiedzka K."/>
            <person name="Martijn J."/>
            <person name="Lind A.E."/>
            <person name="van Eijk R."/>
            <person name="Schleper C."/>
            <person name="Guy L."/>
            <person name="Ettema T.J."/>
        </authorList>
    </citation>
    <scope>NUCLEOTIDE SEQUENCE</scope>
</reference>
<sequence>MSEQQEATAIGIETLFEIDGGPALGFYARGHYDRDAFLRALLEYVAEEGYEEVLPYRKVGDGFYPNLHSWDVSVEWWRWVPFWDGDCLLGMGQYKAEPRSRGAFKVTWWGRL</sequence>
<organism evidence="1">
    <name type="scientific">marine sediment metagenome</name>
    <dbReference type="NCBI Taxonomy" id="412755"/>
    <lineage>
        <taxon>unclassified sequences</taxon>
        <taxon>metagenomes</taxon>
        <taxon>ecological metagenomes</taxon>
    </lineage>
</organism>
<comment type="caution">
    <text evidence="1">The sequence shown here is derived from an EMBL/GenBank/DDBJ whole genome shotgun (WGS) entry which is preliminary data.</text>
</comment>
<protein>
    <submittedName>
        <fullName evidence="1">Uncharacterized protein</fullName>
    </submittedName>
</protein>
<accession>A0A0F9R9K9</accession>
<dbReference type="EMBL" id="LAZR01001352">
    <property type="protein sequence ID" value="KKN46067.1"/>
    <property type="molecule type" value="Genomic_DNA"/>
</dbReference>